<evidence type="ECO:0000256" key="6">
    <source>
        <dbReference type="ARBA" id="ARBA00022989"/>
    </source>
</evidence>
<comment type="subcellular location">
    <subcellularLocation>
        <location evidence="1">Membrane</location>
        <topology evidence="1">Multi-pass membrane protein</topology>
    </subcellularLocation>
</comment>
<dbReference type="GO" id="GO:0004095">
    <property type="term" value="F:carnitine O-palmitoyltransferase activity"/>
    <property type="evidence" value="ECO:0007669"/>
    <property type="project" value="TreeGrafter"/>
</dbReference>
<dbReference type="PANTHER" id="PTHR22589">
    <property type="entry name" value="CARNITINE O-ACYLTRANSFERASE"/>
    <property type="match status" value="1"/>
</dbReference>
<accession>A0AAN9AYB0</accession>
<organism evidence="13 14">
    <name type="scientific">Littorina saxatilis</name>
    <dbReference type="NCBI Taxonomy" id="31220"/>
    <lineage>
        <taxon>Eukaryota</taxon>
        <taxon>Metazoa</taxon>
        <taxon>Spiralia</taxon>
        <taxon>Lophotrochozoa</taxon>
        <taxon>Mollusca</taxon>
        <taxon>Gastropoda</taxon>
        <taxon>Caenogastropoda</taxon>
        <taxon>Littorinimorpha</taxon>
        <taxon>Littorinoidea</taxon>
        <taxon>Littorinidae</taxon>
        <taxon>Littorina</taxon>
    </lineage>
</organism>
<evidence type="ECO:0000256" key="3">
    <source>
        <dbReference type="ARBA" id="ARBA00022679"/>
    </source>
</evidence>
<evidence type="ECO:0000256" key="9">
    <source>
        <dbReference type="ARBA" id="ARBA00023315"/>
    </source>
</evidence>
<dbReference type="PANTHER" id="PTHR22589:SF112">
    <property type="entry name" value="CHOLINE_CARNITINE ACYLTRANSFERASE DOMAIN-CONTAINING PROTEIN"/>
    <property type="match status" value="1"/>
</dbReference>
<evidence type="ECO:0000256" key="11">
    <source>
        <dbReference type="SAM" id="Phobius"/>
    </source>
</evidence>
<proteinExistence type="inferred from homology"/>
<comment type="similarity">
    <text evidence="2">Belongs to the carnitine/choline acetyltransferase family.</text>
</comment>
<feature type="domain" description="Choline/carnitine acyltransferase" evidence="12">
    <location>
        <begin position="180"/>
        <end position="764"/>
    </location>
</feature>
<dbReference type="InterPro" id="IPR042231">
    <property type="entry name" value="Cho/carn_acyl_trans_2"/>
</dbReference>
<evidence type="ECO:0000256" key="1">
    <source>
        <dbReference type="ARBA" id="ARBA00004141"/>
    </source>
</evidence>
<sequence>MAEARCAVSKQIMEEGHRKEYEEEVGSLWKETYILWMRAVKRRYYRIRNLLRNGMWPTSLWNLGVSVVVLTTAQLYPVPLTSGLTSLLARLAGWLPFPSGCPQLIEELIASFLAGVAFFIVLMYVRRYTLRALLSYRGWMYEPPRKQSALTLAWGAMVRVVTGSHPTLYSYQLSLPRMSVPPLSETVDKLLASLKPLYRDRPEEFATLKQEAVEFERTMGPRLQKALIIKSWLAPNFVSDWWVKYVYLMGRGPLPINSNYYIMDQCAWSPTHNQAARAGTIVYQLMLVKQQIDRQTFPPLVIRNTIPVCMAQYEKVFSTTRVPGEEHDELVHYEPVDSRHIVVYCKGVMYSLDVYDAFGKILAPQQLHIQMQWIIDDANKYEGQYTEGQKSIPTLTTLDRPTWWKIRKDHFGSGINRDSLKVVESAIMFVNLDNHSFPFKDLSGRASYLLHGDGRCIWFDKTFTLLVFKNGKMGMNCEHSFADAPVVAHCIEYNMVNEVLGLYDNQGRPLPVKTGAINPKVPQRLVWEVNKQLGDHISRAFTLHQQNIDDLDLRLHDHDNFGKGFIKTCKVSPDAFIQMALQVTYLKNAGRLALTYEAAMTRLYLQGRTETVRSLTTQAEAFARAFVDPNVSKEEKQRLLTEACDKHQVMYKDAMNAKAIDRHLFSLYIAGRGMGYDCAFLKKVLSIPWTLSTSQQPQQQIADSPDCNEAYFYDMLCPGGGFGPVSDHGYGVSYMVPGERRIFFHVSSKRNHPATDSLKFMDQLFETMQDLKNLFDKEV</sequence>
<dbReference type="Proteomes" id="UP001374579">
    <property type="component" value="Unassembled WGS sequence"/>
</dbReference>
<feature type="transmembrane region" description="Helical" evidence="11">
    <location>
        <begin position="60"/>
        <end position="78"/>
    </location>
</feature>
<evidence type="ECO:0000256" key="8">
    <source>
        <dbReference type="ARBA" id="ARBA00023136"/>
    </source>
</evidence>
<dbReference type="GO" id="GO:0005739">
    <property type="term" value="C:mitochondrion"/>
    <property type="evidence" value="ECO:0007669"/>
    <property type="project" value="TreeGrafter"/>
</dbReference>
<protein>
    <recommendedName>
        <fullName evidence="12">Choline/carnitine acyltransferase domain-containing protein</fullName>
    </recommendedName>
</protein>
<dbReference type="GO" id="GO:0009437">
    <property type="term" value="P:carnitine metabolic process"/>
    <property type="evidence" value="ECO:0007669"/>
    <property type="project" value="TreeGrafter"/>
</dbReference>
<dbReference type="FunFam" id="3.30.559.10:FF:000002">
    <property type="entry name" value="carnitine O-palmitoyltransferase 1, liver isoform"/>
    <property type="match status" value="1"/>
</dbReference>
<evidence type="ECO:0000259" key="12">
    <source>
        <dbReference type="Pfam" id="PF00755"/>
    </source>
</evidence>
<reference evidence="13 14" key="1">
    <citation type="submission" date="2024-02" db="EMBL/GenBank/DDBJ databases">
        <title>Chromosome-scale genome assembly of the rough periwinkle Littorina saxatilis.</title>
        <authorList>
            <person name="De Jode A."/>
            <person name="Faria R."/>
            <person name="Formenti G."/>
            <person name="Sims Y."/>
            <person name="Smith T.P."/>
            <person name="Tracey A."/>
            <person name="Wood J.M.D."/>
            <person name="Zagrodzka Z.B."/>
            <person name="Johannesson K."/>
            <person name="Butlin R.K."/>
            <person name="Leder E.H."/>
        </authorList>
    </citation>
    <scope>NUCLEOTIDE SEQUENCE [LARGE SCALE GENOMIC DNA]</scope>
    <source>
        <strain evidence="13">Snail1</strain>
        <tissue evidence="13">Muscle</tissue>
    </source>
</reference>
<dbReference type="Pfam" id="PF00755">
    <property type="entry name" value="Carn_acyltransf"/>
    <property type="match status" value="1"/>
</dbReference>
<gene>
    <name evidence="13" type="ORF">V1264_005023</name>
</gene>
<dbReference type="GO" id="GO:0016020">
    <property type="term" value="C:membrane"/>
    <property type="evidence" value="ECO:0007669"/>
    <property type="project" value="UniProtKB-SubCell"/>
</dbReference>
<dbReference type="EMBL" id="JBAMIC010000014">
    <property type="protein sequence ID" value="KAK7095640.1"/>
    <property type="molecule type" value="Genomic_DNA"/>
</dbReference>
<dbReference type="InterPro" id="IPR023213">
    <property type="entry name" value="CAT-like_dom_sf"/>
</dbReference>
<evidence type="ECO:0000256" key="10">
    <source>
        <dbReference type="PIRSR" id="PIRSR600542-1"/>
    </source>
</evidence>
<evidence type="ECO:0000256" key="7">
    <source>
        <dbReference type="ARBA" id="ARBA00023098"/>
    </source>
</evidence>
<keyword evidence="4 11" id="KW-0812">Transmembrane</keyword>
<feature type="active site" description="Proton acceptor" evidence="10">
    <location>
        <position position="479"/>
    </location>
</feature>
<evidence type="ECO:0000256" key="2">
    <source>
        <dbReference type="ARBA" id="ARBA00005232"/>
    </source>
</evidence>
<keyword evidence="8 11" id="KW-0472">Membrane</keyword>
<dbReference type="InterPro" id="IPR039551">
    <property type="entry name" value="Cho/carn_acyl_trans"/>
</dbReference>
<dbReference type="InterPro" id="IPR000542">
    <property type="entry name" value="Carn_acyl_trans"/>
</dbReference>
<dbReference type="Gene3D" id="3.30.559.70">
    <property type="entry name" value="Choline/Carnitine o-acyltransferase, domain 2"/>
    <property type="match status" value="1"/>
</dbReference>
<dbReference type="SUPFAM" id="SSF52777">
    <property type="entry name" value="CoA-dependent acyltransferases"/>
    <property type="match status" value="2"/>
</dbReference>
<comment type="caution">
    <text evidence="13">The sequence shown here is derived from an EMBL/GenBank/DDBJ whole genome shotgun (WGS) entry which is preliminary data.</text>
</comment>
<evidence type="ECO:0000313" key="14">
    <source>
        <dbReference type="Proteomes" id="UP001374579"/>
    </source>
</evidence>
<keyword evidence="6 11" id="KW-1133">Transmembrane helix</keyword>
<dbReference type="GO" id="GO:0006631">
    <property type="term" value="P:fatty acid metabolic process"/>
    <property type="evidence" value="ECO:0007669"/>
    <property type="project" value="UniProtKB-KW"/>
</dbReference>
<evidence type="ECO:0000256" key="5">
    <source>
        <dbReference type="ARBA" id="ARBA00022832"/>
    </source>
</evidence>
<keyword evidence="3" id="KW-0808">Transferase</keyword>
<dbReference type="AlphaFoldDB" id="A0AAN9AYB0"/>
<feature type="transmembrane region" description="Helical" evidence="11">
    <location>
        <begin position="108"/>
        <end position="125"/>
    </location>
</feature>
<name>A0AAN9AYB0_9CAEN</name>
<keyword evidence="7" id="KW-0443">Lipid metabolism</keyword>
<evidence type="ECO:0000256" key="4">
    <source>
        <dbReference type="ARBA" id="ARBA00022692"/>
    </source>
</evidence>
<keyword evidence="9" id="KW-0012">Acyltransferase</keyword>
<evidence type="ECO:0000313" key="13">
    <source>
        <dbReference type="EMBL" id="KAK7095640.1"/>
    </source>
</evidence>
<keyword evidence="5" id="KW-0276">Fatty acid metabolism</keyword>
<keyword evidence="14" id="KW-1185">Reference proteome</keyword>
<dbReference type="Gene3D" id="3.30.559.10">
    <property type="entry name" value="Chloramphenicol acetyltransferase-like domain"/>
    <property type="match status" value="1"/>
</dbReference>